<protein>
    <recommendedName>
        <fullName evidence="3">Thioredoxin domain-containing protein</fullName>
    </recommendedName>
</protein>
<reference evidence="1 2" key="1">
    <citation type="journal article" date="2018" name="Nat. Biotechnol.">
        <title>A standardized bacterial taxonomy based on genome phylogeny substantially revises the tree of life.</title>
        <authorList>
            <person name="Parks D.H."/>
            <person name="Chuvochina M."/>
            <person name="Waite D.W."/>
            <person name="Rinke C."/>
            <person name="Skarshewski A."/>
            <person name="Chaumeil P.A."/>
            <person name="Hugenholtz P."/>
        </authorList>
    </citation>
    <scope>NUCLEOTIDE SEQUENCE [LARGE SCALE GENOMIC DNA]</scope>
    <source>
        <strain evidence="1">UBA12146</strain>
    </source>
</reference>
<dbReference type="EMBL" id="DNVO01000020">
    <property type="protein sequence ID" value="HBI35592.1"/>
    <property type="molecule type" value="Genomic_DNA"/>
</dbReference>
<dbReference type="AlphaFoldDB" id="A0A354G3K4"/>
<dbReference type="CDD" id="cd02947">
    <property type="entry name" value="TRX_family"/>
    <property type="match status" value="1"/>
</dbReference>
<dbReference type="SUPFAM" id="SSF52833">
    <property type="entry name" value="Thioredoxin-like"/>
    <property type="match status" value="1"/>
</dbReference>
<evidence type="ECO:0000313" key="2">
    <source>
        <dbReference type="Proteomes" id="UP000261706"/>
    </source>
</evidence>
<sequence length="118" mass="13749">MAISTFESLANLWCLRINISFLSLYNNPMKVLKIGAIWCSGCLVMKPIWKRIENENPWLKTEYYEYDESPEIIKNYGLEAGLLPTFIFLDSQDNELARVSGEIEEKDLLKIINQNKEK</sequence>
<dbReference type="Pfam" id="PF14595">
    <property type="entry name" value="Thioredoxin_9"/>
    <property type="match status" value="1"/>
</dbReference>
<accession>A0A354G3K4</accession>
<name>A0A354G3K4_UNCKA</name>
<dbReference type="Proteomes" id="UP000261706">
    <property type="component" value="Unassembled WGS sequence"/>
</dbReference>
<dbReference type="InterPro" id="IPR036249">
    <property type="entry name" value="Thioredoxin-like_sf"/>
</dbReference>
<dbReference type="Gene3D" id="3.40.30.10">
    <property type="entry name" value="Glutaredoxin"/>
    <property type="match status" value="1"/>
</dbReference>
<comment type="caution">
    <text evidence="1">The sequence shown here is derived from an EMBL/GenBank/DDBJ whole genome shotgun (WGS) entry which is preliminary data.</text>
</comment>
<proteinExistence type="predicted"/>
<evidence type="ECO:0000313" key="1">
    <source>
        <dbReference type="EMBL" id="HBI35592.1"/>
    </source>
</evidence>
<evidence type="ECO:0008006" key="3">
    <source>
        <dbReference type="Google" id="ProtNLM"/>
    </source>
</evidence>
<gene>
    <name evidence="1" type="ORF">DDY47_01500</name>
</gene>
<organism evidence="1 2">
    <name type="scientific">candidate division WWE3 bacterium</name>
    <dbReference type="NCBI Taxonomy" id="2053526"/>
    <lineage>
        <taxon>Bacteria</taxon>
        <taxon>Katanobacteria</taxon>
    </lineage>
</organism>